<dbReference type="Proteomes" id="UP000256964">
    <property type="component" value="Unassembled WGS sequence"/>
</dbReference>
<protein>
    <submittedName>
        <fullName evidence="2">Uncharacterized protein</fullName>
    </submittedName>
</protein>
<reference evidence="2 3" key="1">
    <citation type="journal article" date="2018" name="Biotechnol. Biofuels">
        <title>Integrative visual omics of the white-rot fungus Polyporus brumalis exposes the biotechnological potential of its oxidative enzymes for delignifying raw plant biomass.</title>
        <authorList>
            <person name="Miyauchi S."/>
            <person name="Rancon A."/>
            <person name="Drula E."/>
            <person name="Hage H."/>
            <person name="Chaduli D."/>
            <person name="Favel A."/>
            <person name="Grisel S."/>
            <person name="Henrissat B."/>
            <person name="Herpoel-Gimbert I."/>
            <person name="Ruiz-Duenas F.J."/>
            <person name="Chevret D."/>
            <person name="Hainaut M."/>
            <person name="Lin J."/>
            <person name="Wang M."/>
            <person name="Pangilinan J."/>
            <person name="Lipzen A."/>
            <person name="Lesage-Meessen L."/>
            <person name="Navarro D."/>
            <person name="Riley R."/>
            <person name="Grigoriev I.V."/>
            <person name="Zhou S."/>
            <person name="Raouche S."/>
            <person name="Rosso M.N."/>
        </authorList>
    </citation>
    <scope>NUCLEOTIDE SEQUENCE [LARGE SCALE GENOMIC DNA]</scope>
    <source>
        <strain evidence="2 3">BRFM 1820</strain>
    </source>
</reference>
<sequence>MTSPIVRASFLPAPRKTALPAPVPAPSTAPEQLEDKGNTFDAKACNAFVKSWQFQQHPLPNEAYAKIGTRFNRFVDELASEGGNFDGCFALFWPTFFDHAGGRTCAEFFHNYLRASRDA</sequence>
<dbReference type="AlphaFoldDB" id="A0A371CVP1"/>
<proteinExistence type="predicted"/>
<evidence type="ECO:0000313" key="2">
    <source>
        <dbReference type="EMBL" id="RDX44354.1"/>
    </source>
</evidence>
<dbReference type="EMBL" id="KZ857451">
    <property type="protein sequence ID" value="RDX44354.1"/>
    <property type="molecule type" value="Genomic_DNA"/>
</dbReference>
<feature type="region of interest" description="Disordered" evidence="1">
    <location>
        <begin position="16"/>
        <end position="36"/>
    </location>
</feature>
<evidence type="ECO:0000256" key="1">
    <source>
        <dbReference type="SAM" id="MobiDB-lite"/>
    </source>
</evidence>
<evidence type="ECO:0000313" key="3">
    <source>
        <dbReference type="Proteomes" id="UP000256964"/>
    </source>
</evidence>
<gene>
    <name evidence="2" type="ORF">OH76DRAFT_1421449</name>
</gene>
<accession>A0A371CVP1</accession>
<keyword evidence="3" id="KW-1185">Reference proteome</keyword>
<name>A0A371CVP1_9APHY</name>
<organism evidence="2 3">
    <name type="scientific">Lentinus brumalis</name>
    <dbReference type="NCBI Taxonomy" id="2498619"/>
    <lineage>
        <taxon>Eukaryota</taxon>
        <taxon>Fungi</taxon>
        <taxon>Dikarya</taxon>
        <taxon>Basidiomycota</taxon>
        <taxon>Agaricomycotina</taxon>
        <taxon>Agaricomycetes</taxon>
        <taxon>Polyporales</taxon>
        <taxon>Polyporaceae</taxon>
        <taxon>Lentinus</taxon>
    </lineage>
</organism>